<evidence type="ECO:0000313" key="1">
    <source>
        <dbReference type="EMBL" id="MCW5323553.1"/>
    </source>
</evidence>
<evidence type="ECO:0000313" key="2">
    <source>
        <dbReference type="Proteomes" id="UP001208935"/>
    </source>
</evidence>
<sequence>MKEFIDTRHWPLVSLHMPHRVADEQANEMIEQFESLYARAQPFVLLMDGVEFPRQSGRFMATCAQWSRDRFTEQQRYCLGAIRIEADETLRRAFTRRAQGWNASGRAPYPYRVVATRWEAEAQARDWLAGRSPAAV</sequence>
<accession>A0ABT3KYZ8</accession>
<reference evidence="2" key="1">
    <citation type="submission" date="2023-07" db="EMBL/GenBank/DDBJ databases">
        <title>Verminephrobacter genomes.</title>
        <authorList>
            <person name="Lund M.B."/>
        </authorList>
    </citation>
    <scope>NUCLEOTIDE SEQUENCE [LARGE SCALE GENOMIC DNA]</scope>
    <source>
        <strain evidence="2">AtM5-05</strain>
    </source>
</reference>
<gene>
    <name evidence="1" type="ORF">D5039_21110</name>
</gene>
<dbReference type="EMBL" id="QZCW01000005">
    <property type="protein sequence ID" value="MCW5323553.1"/>
    <property type="molecule type" value="Genomic_DNA"/>
</dbReference>
<name>A0ABT3KYZ8_9BURK</name>
<comment type="caution">
    <text evidence="1">The sequence shown here is derived from an EMBL/GenBank/DDBJ whole genome shotgun (WGS) entry which is preliminary data.</text>
</comment>
<keyword evidence="2" id="KW-1185">Reference proteome</keyword>
<dbReference type="RefSeq" id="WP_265283361.1">
    <property type="nucleotide sequence ID" value="NZ_QZCW01000005.1"/>
</dbReference>
<proteinExistence type="predicted"/>
<evidence type="ECO:0008006" key="3">
    <source>
        <dbReference type="Google" id="ProtNLM"/>
    </source>
</evidence>
<dbReference type="Proteomes" id="UP001208935">
    <property type="component" value="Unassembled WGS sequence"/>
</dbReference>
<organism evidence="1 2">
    <name type="scientific">Verminephrobacter aporrectodeae subsp. tuberculatae</name>
    <dbReference type="NCBI Taxonomy" id="1110392"/>
    <lineage>
        <taxon>Bacteria</taxon>
        <taxon>Pseudomonadati</taxon>
        <taxon>Pseudomonadota</taxon>
        <taxon>Betaproteobacteria</taxon>
        <taxon>Burkholderiales</taxon>
        <taxon>Comamonadaceae</taxon>
        <taxon>Verminephrobacter</taxon>
    </lineage>
</organism>
<protein>
    <recommendedName>
        <fullName evidence="3">DUF4180 domain-containing protein</fullName>
    </recommendedName>
</protein>